<keyword evidence="8" id="KW-1185">Reference proteome</keyword>
<feature type="transmembrane region" description="Helical" evidence="6">
    <location>
        <begin position="95"/>
        <end position="116"/>
    </location>
</feature>
<dbReference type="GO" id="GO:0006506">
    <property type="term" value="P:GPI anchor biosynthetic process"/>
    <property type="evidence" value="ECO:0007669"/>
    <property type="project" value="TreeGrafter"/>
</dbReference>
<dbReference type="InterPro" id="IPR004299">
    <property type="entry name" value="MBOAT_fam"/>
</dbReference>
<dbReference type="RefSeq" id="XP_031026514.1">
    <property type="nucleotide sequence ID" value="XM_031167424.1"/>
</dbReference>
<evidence type="ECO:0000256" key="1">
    <source>
        <dbReference type="ARBA" id="ARBA00004141"/>
    </source>
</evidence>
<evidence type="ECO:0000256" key="4">
    <source>
        <dbReference type="ARBA" id="ARBA00022989"/>
    </source>
</evidence>
<dbReference type="Pfam" id="PF03062">
    <property type="entry name" value="MBOAT"/>
    <property type="match status" value="1"/>
</dbReference>
<dbReference type="GO" id="GO:0008374">
    <property type="term" value="F:O-acyltransferase activity"/>
    <property type="evidence" value="ECO:0007669"/>
    <property type="project" value="TreeGrafter"/>
</dbReference>
<feature type="transmembrane region" description="Helical" evidence="6">
    <location>
        <begin position="476"/>
        <end position="499"/>
    </location>
</feature>
<dbReference type="GeneID" id="42002721"/>
<proteinExistence type="inferred from homology"/>
<comment type="similarity">
    <text evidence="2">Belongs to the membrane-bound acyltransferase family.</text>
</comment>
<evidence type="ECO:0000256" key="3">
    <source>
        <dbReference type="ARBA" id="ARBA00022692"/>
    </source>
</evidence>
<name>A0A507C9P7_9FUNG</name>
<dbReference type="EMBL" id="QEAO01000005">
    <property type="protein sequence ID" value="TPX36201.1"/>
    <property type="molecule type" value="Genomic_DNA"/>
</dbReference>
<evidence type="ECO:0000313" key="7">
    <source>
        <dbReference type="EMBL" id="TPX36201.1"/>
    </source>
</evidence>
<accession>A0A507C9P7</accession>
<dbReference type="PANTHER" id="PTHR13285">
    <property type="entry name" value="ACYLTRANSFERASE"/>
    <property type="match status" value="1"/>
</dbReference>
<reference evidence="7 8" key="1">
    <citation type="journal article" date="2019" name="Sci. Rep.">
        <title>Comparative genomics of chytrid fungi reveal insights into the obligate biotrophic and pathogenic lifestyle of Synchytrium endobioticum.</title>
        <authorList>
            <person name="van de Vossenberg B.T.L.H."/>
            <person name="Warris S."/>
            <person name="Nguyen H.D.T."/>
            <person name="van Gent-Pelzer M.P.E."/>
            <person name="Joly D.L."/>
            <person name="van de Geest H.C."/>
            <person name="Bonants P.J.M."/>
            <person name="Smith D.S."/>
            <person name="Levesque C.A."/>
            <person name="van der Lee T.A.J."/>
        </authorList>
    </citation>
    <scope>NUCLEOTIDE SEQUENCE [LARGE SCALE GENOMIC DNA]</scope>
    <source>
        <strain evidence="7 8">JEL517</strain>
    </source>
</reference>
<dbReference type="PANTHER" id="PTHR13285:SF18">
    <property type="entry name" value="PROTEIN-CYSTEINE N-PALMITOYLTRANSFERASE RASP"/>
    <property type="match status" value="1"/>
</dbReference>
<evidence type="ECO:0000256" key="5">
    <source>
        <dbReference type="ARBA" id="ARBA00023136"/>
    </source>
</evidence>
<evidence type="ECO:0000256" key="2">
    <source>
        <dbReference type="ARBA" id="ARBA00010323"/>
    </source>
</evidence>
<evidence type="ECO:0000313" key="8">
    <source>
        <dbReference type="Proteomes" id="UP000319731"/>
    </source>
</evidence>
<sequence length="549" mass="63429">MASDDKNDQQDSLLPQGRSRKASLPISRWQTPEMILYILIILVAYLFFMIPIPIALSQENSKTYPSYMHRLKPGWIFGRQVDDSDTQYRAFRSHIFQATSIAILHVSISRLSRFLFPDWPQLYRYITLTFSVSFLLILHGPAGCIRLGALLALNYFLTKYLAGKVVAPVLVWTLNIGLLIASESYLTLFKFGEFFEGWSVLDSNPSWVLTPRWWESYNFLMLRIISFFMDYHWLKNGLSEINVESHTKKCPDCQRGIICDQARIDASHPEDDYNFSNFVNYALYAPLYRAGPIVTFNDFLSQVKQPSQKITFKLVCMYALRWVSVVLLMEVMLHYMYVVAIKDAHAWEGFTPLEFGLIGYWNLKIVWLKLLIVWRFFRLWAMADGILAPENMSLARSVSRNDDLRVYVYVPLGGNKTGPIGYLVNSWLIFTFVAIWHDRELKLLAWGWLIVLFIMPEVLATRFTVKWRSRVWYRHLAALGGACNMFTMAVANLVGFVVGVDGISYLIGGFFSLQGLPLTICMMTTLFAAVQVMFEIRESEKRRGIVARY</sequence>
<keyword evidence="5 6" id="KW-0472">Membrane</keyword>
<organism evidence="7 8">
    <name type="scientific">Synchytrium microbalum</name>
    <dbReference type="NCBI Taxonomy" id="1806994"/>
    <lineage>
        <taxon>Eukaryota</taxon>
        <taxon>Fungi</taxon>
        <taxon>Fungi incertae sedis</taxon>
        <taxon>Chytridiomycota</taxon>
        <taxon>Chytridiomycota incertae sedis</taxon>
        <taxon>Chytridiomycetes</taxon>
        <taxon>Synchytriales</taxon>
        <taxon>Synchytriaceae</taxon>
        <taxon>Synchytrium</taxon>
    </lineage>
</organism>
<feature type="transmembrane region" description="Helical" evidence="6">
    <location>
        <begin position="443"/>
        <end position="464"/>
    </location>
</feature>
<dbReference type="STRING" id="1806994.A0A507C9P7"/>
<keyword evidence="3 6" id="KW-0812">Transmembrane</keyword>
<keyword evidence="4 6" id="KW-1133">Transmembrane helix</keyword>
<comment type="caution">
    <text evidence="7">The sequence shown here is derived from an EMBL/GenBank/DDBJ whole genome shotgun (WGS) entry which is preliminary data.</text>
</comment>
<comment type="subcellular location">
    <subcellularLocation>
        <location evidence="1">Membrane</location>
        <topology evidence="1">Multi-pass membrane protein</topology>
    </subcellularLocation>
</comment>
<feature type="transmembrane region" description="Helical" evidence="6">
    <location>
        <begin position="122"/>
        <end position="149"/>
    </location>
</feature>
<feature type="transmembrane region" description="Helical" evidence="6">
    <location>
        <begin position="34"/>
        <end position="56"/>
    </location>
</feature>
<feature type="transmembrane region" description="Helical" evidence="6">
    <location>
        <begin position="505"/>
        <end position="534"/>
    </location>
</feature>
<dbReference type="InterPro" id="IPR051085">
    <property type="entry name" value="MB_O-acyltransferase"/>
</dbReference>
<protein>
    <submittedName>
        <fullName evidence="7">Uncharacterized protein</fullName>
    </submittedName>
</protein>
<feature type="transmembrane region" description="Helical" evidence="6">
    <location>
        <begin position="358"/>
        <end position="377"/>
    </location>
</feature>
<gene>
    <name evidence="7" type="ORF">SmJEL517_g01496</name>
</gene>
<dbReference type="AlphaFoldDB" id="A0A507C9P7"/>
<feature type="transmembrane region" description="Helical" evidence="6">
    <location>
        <begin position="161"/>
        <end position="181"/>
    </location>
</feature>
<dbReference type="OrthoDB" id="420606at2759"/>
<feature type="transmembrane region" description="Helical" evidence="6">
    <location>
        <begin position="318"/>
        <end position="338"/>
    </location>
</feature>
<evidence type="ECO:0000256" key="6">
    <source>
        <dbReference type="SAM" id="Phobius"/>
    </source>
</evidence>
<dbReference type="GO" id="GO:0016020">
    <property type="term" value="C:membrane"/>
    <property type="evidence" value="ECO:0007669"/>
    <property type="project" value="UniProtKB-SubCell"/>
</dbReference>
<dbReference type="GO" id="GO:0005783">
    <property type="term" value="C:endoplasmic reticulum"/>
    <property type="evidence" value="ECO:0007669"/>
    <property type="project" value="TreeGrafter"/>
</dbReference>
<dbReference type="Proteomes" id="UP000319731">
    <property type="component" value="Unassembled WGS sequence"/>
</dbReference>